<feature type="transmembrane region" description="Helical" evidence="9">
    <location>
        <begin position="89"/>
        <end position="110"/>
    </location>
</feature>
<gene>
    <name evidence="12" type="ORF">FHU41_000052</name>
</gene>
<keyword evidence="5 9" id="KW-0812">Transmembrane</keyword>
<accession>A0A7Y9S547</accession>
<evidence type="ECO:0000256" key="6">
    <source>
        <dbReference type="ARBA" id="ARBA00022989"/>
    </source>
</evidence>
<keyword evidence="7 9" id="KW-0472">Membrane</keyword>
<evidence type="ECO:0000256" key="4">
    <source>
        <dbReference type="ARBA" id="ARBA00022679"/>
    </source>
</evidence>
<dbReference type="GO" id="GO:0016763">
    <property type="term" value="F:pentosyltransferase activity"/>
    <property type="evidence" value="ECO:0007669"/>
    <property type="project" value="TreeGrafter"/>
</dbReference>
<proteinExistence type="predicted"/>
<keyword evidence="3" id="KW-0328">Glycosyltransferase</keyword>
<evidence type="ECO:0000256" key="1">
    <source>
        <dbReference type="ARBA" id="ARBA00004651"/>
    </source>
</evidence>
<protein>
    <submittedName>
        <fullName evidence="12">4-amino-4-deoxy-L-arabinose transferase-like glycosyltransferase</fullName>
    </submittedName>
</protein>
<dbReference type="PANTHER" id="PTHR33908">
    <property type="entry name" value="MANNOSYLTRANSFERASE YKCB-RELATED"/>
    <property type="match status" value="1"/>
</dbReference>
<dbReference type="PANTHER" id="PTHR33908:SF3">
    <property type="entry name" value="UNDECAPRENYL PHOSPHATE-ALPHA-4-AMINO-4-DEOXY-L-ARABINOSE ARABINOSYL TRANSFERASE"/>
    <property type="match status" value="1"/>
</dbReference>
<dbReference type="Proteomes" id="UP000521748">
    <property type="component" value="Unassembled WGS sequence"/>
</dbReference>
<feature type="transmembrane region" description="Helical" evidence="9">
    <location>
        <begin position="122"/>
        <end position="142"/>
    </location>
</feature>
<evidence type="ECO:0000313" key="13">
    <source>
        <dbReference type="Proteomes" id="UP000521748"/>
    </source>
</evidence>
<comment type="subcellular location">
    <subcellularLocation>
        <location evidence="1">Cell membrane</location>
        <topology evidence="1">Multi-pass membrane protein</topology>
    </subcellularLocation>
</comment>
<dbReference type="Pfam" id="PF24878">
    <property type="entry name" value="YkcB_C"/>
    <property type="match status" value="1"/>
</dbReference>
<feature type="transmembrane region" description="Helical" evidence="9">
    <location>
        <begin position="433"/>
        <end position="452"/>
    </location>
</feature>
<dbReference type="GO" id="GO:0009103">
    <property type="term" value="P:lipopolysaccharide biosynthetic process"/>
    <property type="evidence" value="ECO:0007669"/>
    <property type="project" value="UniProtKB-ARBA"/>
</dbReference>
<feature type="domain" description="Glycosyltransferase RgtA/B/C/D-like" evidence="10">
    <location>
        <begin position="68"/>
        <end position="228"/>
    </location>
</feature>
<evidence type="ECO:0000259" key="10">
    <source>
        <dbReference type="Pfam" id="PF13231"/>
    </source>
</evidence>
<dbReference type="AlphaFoldDB" id="A0A7Y9S547"/>
<evidence type="ECO:0000256" key="3">
    <source>
        <dbReference type="ARBA" id="ARBA00022676"/>
    </source>
</evidence>
<keyword evidence="2" id="KW-1003">Cell membrane</keyword>
<evidence type="ECO:0000256" key="5">
    <source>
        <dbReference type="ARBA" id="ARBA00022692"/>
    </source>
</evidence>
<evidence type="ECO:0000313" key="12">
    <source>
        <dbReference type="EMBL" id="NYE93831.1"/>
    </source>
</evidence>
<keyword evidence="4 12" id="KW-0808">Transferase</keyword>
<feature type="transmembrane region" description="Helical" evidence="9">
    <location>
        <begin position="349"/>
        <end position="370"/>
    </location>
</feature>
<dbReference type="Pfam" id="PF13231">
    <property type="entry name" value="PMT_2"/>
    <property type="match status" value="1"/>
</dbReference>
<feature type="region of interest" description="Disordered" evidence="8">
    <location>
        <begin position="499"/>
        <end position="531"/>
    </location>
</feature>
<dbReference type="InterPro" id="IPR056785">
    <property type="entry name" value="YkcA/B-like_C"/>
</dbReference>
<reference evidence="12 13" key="1">
    <citation type="submission" date="2020-07" db="EMBL/GenBank/DDBJ databases">
        <title>Sequencing the genomes of 1000 actinobacteria strains.</title>
        <authorList>
            <person name="Klenk H.-P."/>
        </authorList>
    </citation>
    <scope>NUCLEOTIDE SEQUENCE [LARGE SCALE GENOMIC DNA]</scope>
    <source>
        <strain evidence="12 13">DSM 102047</strain>
    </source>
</reference>
<dbReference type="EMBL" id="JACBYQ010000001">
    <property type="protein sequence ID" value="NYE93831.1"/>
    <property type="molecule type" value="Genomic_DNA"/>
</dbReference>
<keyword evidence="6 9" id="KW-1133">Transmembrane helix</keyword>
<keyword evidence="13" id="KW-1185">Reference proteome</keyword>
<dbReference type="InterPro" id="IPR050297">
    <property type="entry name" value="LipidA_mod_glycosyltrf_83"/>
</dbReference>
<evidence type="ECO:0000256" key="9">
    <source>
        <dbReference type="SAM" id="Phobius"/>
    </source>
</evidence>
<dbReference type="GO" id="GO:0005886">
    <property type="term" value="C:plasma membrane"/>
    <property type="evidence" value="ECO:0007669"/>
    <property type="project" value="UniProtKB-SubCell"/>
</dbReference>
<organism evidence="12 13">
    <name type="scientific">Psychromicrobium silvestre</name>
    <dbReference type="NCBI Taxonomy" id="1645614"/>
    <lineage>
        <taxon>Bacteria</taxon>
        <taxon>Bacillati</taxon>
        <taxon>Actinomycetota</taxon>
        <taxon>Actinomycetes</taxon>
        <taxon>Micrococcales</taxon>
        <taxon>Micrococcaceae</taxon>
        <taxon>Psychromicrobium</taxon>
    </lineage>
</organism>
<evidence type="ECO:0000259" key="11">
    <source>
        <dbReference type="Pfam" id="PF24878"/>
    </source>
</evidence>
<dbReference type="RefSeq" id="WP_179387688.1">
    <property type="nucleotide sequence ID" value="NZ_JACBYQ010000001.1"/>
</dbReference>
<dbReference type="GO" id="GO:0010041">
    <property type="term" value="P:response to iron(III) ion"/>
    <property type="evidence" value="ECO:0007669"/>
    <property type="project" value="TreeGrafter"/>
</dbReference>
<evidence type="ECO:0000256" key="8">
    <source>
        <dbReference type="SAM" id="MobiDB-lite"/>
    </source>
</evidence>
<name>A0A7Y9S547_9MICC</name>
<feature type="transmembrane region" description="Helical" evidence="9">
    <location>
        <begin position="459"/>
        <end position="480"/>
    </location>
</feature>
<feature type="transmembrane region" description="Helical" evidence="9">
    <location>
        <begin position="216"/>
        <end position="234"/>
    </location>
</feature>
<comment type="caution">
    <text evidence="12">The sequence shown here is derived from an EMBL/GenBank/DDBJ whole genome shotgun (WGS) entry which is preliminary data.</text>
</comment>
<dbReference type="InterPro" id="IPR038731">
    <property type="entry name" value="RgtA/B/C-like"/>
</dbReference>
<feature type="transmembrane region" description="Helical" evidence="9">
    <location>
        <begin position="299"/>
        <end position="318"/>
    </location>
</feature>
<feature type="transmembrane region" description="Helical" evidence="9">
    <location>
        <begin position="376"/>
        <end position="394"/>
    </location>
</feature>
<feature type="domain" description="Putative mannosyltransferase YkcA/B-like C-terminal" evidence="11">
    <location>
        <begin position="542"/>
        <end position="632"/>
    </location>
</feature>
<evidence type="ECO:0000256" key="2">
    <source>
        <dbReference type="ARBA" id="ARBA00022475"/>
    </source>
</evidence>
<feature type="transmembrane region" description="Helical" evidence="9">
    <location>
        <begin position="401"/>
        <end position="421"/>
    </location>
</feature>
<evidence type="ECO:0000256" key="7">
    <source>
        <dbReference type="ARBA" id="ARBA00023136"/>
    </source>
</evidence>
<feature type="transmembrane region" description="Helical" evidence="9">
    <location>
        <begin position="9"/>
        <end position="28"/>
    </location>
</feature>
<sequence length="649" mass="66005">MASTLRRSLLDRLGIWVLLIGTAGLYLWNLSASGWANAFYSAAAQAGSANWEAFLYGSSDAANAITVDKPPASLWFMALAVKLFGLSSWSILVPEVLMGVASVGVLYLAVKRAFPAGSTGATKAGLLAGLALALTPVAALMFRYNNPDALLVLLMTLAAYATLRAVQSGAWRWTIMVGLLVGFGFLTKQLQVLLVVPGFALAYLLYAPVGWGKRLLQLLATGAAAVVAAGWWVLLVELTPADQRPYIGGSQSNSILELTFGYNGLGRIDGSESGSVGGNGGWGETGIGRLFSSSFGGQISWLLPAALILLVASAVLLWRQRAVPRTAESGSPVVSGASATGNSSLKASLFIWGGWLLVTAATFSFMAGIIHEYYSVALAPAIAAVVGLGAALLWERRKSPAVSLVLAGVLFVTAIWSWILLNRSSDFLPWLKWFVAGVSLVAGVGLILNAFLPVAGRRLVATVAVLAVLAGPASFTVATLTTGHSGAIVTAGPSGSSNGPGGGFAGGAQAGGRPGGTGTAGTGGGGGGIGGLLNSTTPSSELVSLLESDASKYTWAAAVVGSNNAAGYQLATQLPVMALGGFNGTDPAPTLDEFKALVAAGKIHFLIAGTISGASSSGSDAANEINSWVAANYTASTVGGVTVYNLSAS</sequence>
<feature type="transmembrane region" description="Helical" evidence="9">
    <location>
        <begin position="192"/>
        <end position="209"/>
    </location>
</feature>